<dbReference type="EMBL" id="BAAAYX010000013">
    <property type="protein sequence ID" value="GAA3710766.1"/>
    <property type="molecule type" value="Genomic_DNA"/>
</dbReference>
<proteinExistence type="predicted"/>
<dbReference type="SUPFAM" id="SSF109998">
    <property type="entry name" value="Triger factor/SurA peptide-binding domain-like"/>
    <property type="match status" value="1"/>
</dbReference>
<dbReference type="Proteomes" id="UP001500051">
    <property type="component" value="Unassembled WGS sequence"/>
</dbReference>
<accession>A0ABP7DXB8</accession>
<evidence type="ECO:0000313" key="3">
    <source>
        <dbReference type="Proteomes" id="UP001500051"/>
    </source>
</evidence>
<name>A0ABP7DXB8_9ACTN</name>
<feature type="region of interest" description="Disordered" evidence="1">
    <location>
        <begin position="1"/>
        <end position="22"/>
    </location>
</feature>
<feature type="compositionally biased region" description="Basic residues" evidence="1">
    <location>
        <begin position="12"/>
        <end position="22"/>
    </location>
</feature>
<keyword evidence="3" id="KW-1185">Reference proteome</keyword>
<evidence type="ECO:0000256" key="1">
    <source>
        <dbReference type="SAM" id="MobiDB-lite"/>
    </source>
</evidence>
<protein>
    <recommendedName>
        <fullName evidence="4">SurA N-terminal domain-containing protein</fullName>
    </recommendedName>
</protein>
<sequence>MDEAAQPATRTGGRRRTTLRSRAPRAAVAGALAGLALLTSACGLSGSPSTVAYVGDSRVTQSQLDSALSGVQQTLQAGQQVSSAAVVNVMIHGALADEIAQTNGIAITDAQRDTVIKGSNLAALLDVPDAKPIAYDLADQQLVAEAVGSEAYLKAVQGIEVELNPRFGVLDPTQKIIADGQSSSLSLPAGS</sequence>
<organism evidence="2 3">
    <name type="scientific">Microlunatus aurantiacus</name>
    <dbReference type="NCBI Taxonomy" id="446786"/>
    <lineage>
        <taxon>Bacteria</taxon>
        <taxon>Bacillati</taxon>
        <taxon>Actinomycetota</taxon>
        <taxon>Actinomycetes</taxon>
        <taxon>Propionibacteriales</taxon>
        <taxon>Propionibacteriaceae</taxon>
        <taxon>Microlunatus</taxon>
    </lineage>
</organism>
<dbReference type="InterPro" id="IPR027304">
    <property type="entry name" value="Trigger_fact/SurA_dom_sf"/>
</dbReference>
<dbReference type="RefSeq" id="WP_344813366.1">
    <property type="nucleotide sequence ID" value="NZ_BAAAYX010000013.1"/>
</dbReference>
<feature type="compositionally biased region" description="Low complexity" evidence="1">
    <location>
        <begin position="1"/>
        <end position="11"/>
    </location>
</feature>
<comment type="caution">
    <text evidence="2">The sequence shown here is derived from an EMBL/GenBank/DDBJ whole genome shotgun (WGS) entry which is preliminary data.</text>
</comment>
<evidence type="ECO:0000313" key="2">
    <source>
        <dbReference type="EMBL" id="GAA3710766.1"/>
    </source>
</evidence>
<reference evidence="3" key="1">
    <citation type="journal article" date="2019" name="Int. J. Syst. Evol. Microbiol.">
        <title>The Global Catalogue of Microorganisms (GCM) 10K type strain sequencing project: providing services to taxonomists for standard genome sequencing and annotation.</title>
        <authorList>
            <consortium name="The Broad Institute Genomics Platform"/>
            <consortium name="The Broad Institute Genome Sequencing Center for Infectious Disease"/>
            <person name="Wu L."/>
            <person name="Ma J."/>
        </authorList>
    </citation>
    <scope>NUCLEOTIDE SEQUENCE [LARGE SCALE GENOMIC DNA]</scope>
    <source>
        <strain evidence="3">JCM 16548</strain>
    </source>
</reference>
<evidence type="ECO:0008006" key="4">
    <source>
        <dbReference type="Google" id="ProtNLM"/>
    </source>
</evidence>
<gene>
    <name evidence="2" type="ORF">GCM10022204_31630</name>
</gene>